<evidence type="ECO:0000256" key="1">
    <source>
        <dbReference type="ARBA" id="ARBA00004651"/>
    </source>
</evidence>
<accession>A0ABS2P6X5</accession>
<dbReference type="PANTHER" id="PTHR43833">
    <property type="entry name" value="POTASSIUM CHANNEL PROTEIN 2-RELATED-RELATED"/>
    <property type="match status" value="1"/>
</dbReference>
<feature type="domain" description="RCK N-terminal" evidence="3">
    <location>
        <begin position="118"/>
        <end position="243"/>
    </location>
</feature>
<dbReference type="SUPFAM" id="SSF51735">
    <property type="entry name" value="NAD(P)-binding Rossmann-fold domains"/>
    <property type="match status" value="1"/>
</dbReference>
<feature type="transmembrane region" description="Helical" evidence="2">
    <location>
        <begin position="77"/>
        <end position="102"/>
    </location>
</feature>
<dbReference type="InterPro" id="IPR013099">
    <property type="entry name" value="K_chnl_dom"/>
</dbReference>
<dbReference type="Gene3D" id="1.10.287.70">
    <property type="match status" value="1"/>
</dbReference>
<organism evidence="4 5">
    <name type="scientific">Sutcliffiella tianshenii</name>
    <dbReference type="NCBI Taxonomy" id="1463404"/>
    <lineage>
        <taxon>Bacteria</taxon>
        <taxon>Bacillati</taxon>
        <taxon>Bacillota</taxon>
        <taxon>Bacilli</taxon>
        <taxon>Bacillales</taxon>
        <taxon>Bacillaceae</taxon>
        <taxon>Sutcliffiella</taxon>
    </lineage>
</organism>
<keyword evidence="4" id="KW-0407">Ion channel</keyword>
<reference evidence="4 5" key="1">
    <citation type="submission" date="2021-01" db="EMBL/GenBank/DDBJ databases">
        <title>Genomic Encyclopedia of Type Strains, Phase IV (KMG-IV): sequencing the most valuable type-strain genomes for metagenomic binning, comparative biology and taxonomic classification.</title>
        <authorList>
            <person name="Goeker M."/>
        </authorList>
    </citation>
    <scope>NUCLEOTIDE SEQUENCE [LARGE SCALE GENOMIC DNA]</scope>
    <source>
        <strain evidence="4 5">DSM 25879</strain>
    </source>
</reference>
<evidence type="ECO:0000256" key="2">
    <source>
        <dbReference type="SAM" id="Phobius"/>
    </source>
</evidence>
<keyword evidence="4" id="KW-0406">Ion transport</keyword>
<dbReference type="InterPro" id="IPR050721">
    <property type="entry name" value="Trk_Ktr_HKT_K-transport"/>
</dbReference>
<dbReference type="Gene3D" id="3.40.50.720">
    <property type="entry name" value="NAD(P)-binding Rossmann-like Domain"/>
    <property type="match status" value="1"/>
</dbReference>
<keyword evidence="2" id="KW-0812">Transmembrane</keyword>
<dbReference type="InterPro" id="IPR036291">
    <property type="entry name" value="NAD(P)-bd_dom_sf"/>
</dbReference>
<evidence type="ECO:0000313" key="5">
    <source>
        <dbReference type="Proteomes" id="UP000737402"/>
    </source>
</evidence>
<sequence length="336" mass="37559">MKNFKSNTSFLFAFVHWPVITRILCIIFIINISFGVLIHFIEPAEFPRIFDGIWWAVVTTATLGYGDYVPVTVTGRSLAILLIFFGTGFVTTYFVALAASAVATQNAYLEGKVEYKGEEHIIIVGWNERVKESLMQIRGLIQKPVAVVLIDQTLQQNPLHDQNVHYIKGNPIYDQVLLKANVKKASLVVITSDQSKDEVQADMNAVLTLLTVKGLNPDVHTIVEILTSAQVKNARRAGADEIIQTNMLSSYVMINSMVSYGMSNTVLNMLDQLKGSKLKYLDADESYIGTTFEKLSNQLLQDKILLIGIKRREDTMVNPPLFTLIQADDSLLVIKD</sequence>
<dbReference type="SUPFAM" id="SSF81324">
    <property type="entry name" value="Voltage-gated potassium channels"/>
    <property type="match status" value="1"/>
</dbReference>
<dbReference type="InterPro" id="IPR003148">
    <property type="entry name" value="RCK_N"/>
</dbReference>
<keyword evidence="5" id="KW-1185">Reference proteome</keyword>
<protein>
    <submittedName>
        <fullName evidence="4">Voltage-gated potassium channel</fullName>
    </submittedName>
</protein>
<keyword evidence="2" id="KW-1133">Transmembrane helix</keyword>
<name>A0ABS2P6X5_9BACI</name>
<dbReference type="EMBL" id="JAFBED010000019">
    <property type="protein sequence ID" value="MBM7622397.1"/>
    <property type="molecule type" value="Genomic_DNA"/>
</dbReference>
<dbReference type="PANTHER" id="PTHR43833:SF9">
    <property type="entry name" value="POTASSIUM CHANNEL PROTEIN YUGO-RELATED"/>
    <property type="match status" value="1"/>
</dbReference>
<keyword evidence="4" id="KW-0813">Transport</keyword>
<feature type="transmembrane region" description="Helical" evidence="2">
    <location>
        <begin position="20"/>
        <end position="41"/>
    </location>
</feature>
<dbReference type="Pfam" id="PF02254">
    <property type="entry name" value="TrkA_N"/>
    <property type="match status" value="1"/>
</dbReference>
<dbReference type="RefSeq" id="WP_204420118.1">
    <property type="nucleotide sequence ID" value="NZ_JAFBED010000019.1"/>
</dbReference>
<dbReference type="GO" id="GO:0034220">
    <property type="term" value="P:monoatomic ion transmembrane transport"/>
    <property type="evidence" value="ECO:0007669"/>
    <property type="project" value="UniProtKB-KW"/>
</dbReference>
<feature type="transmembrane region" description="Helical" evidence="2">
    <location>
        <begin position="53"/>
        <end position="71"/>
    </location>
</feature>
<gene>
    <name evidence="4" type="ORF">JOC95_004314</name>
</gene>
<keyword evidence="2" id="KW-0472">Membrane</keyword>
<evidence type="ECO:0000259" key="3">
    <source>
        <dbReference type="PROSITE" id="PS51201"/>
    </source>
</evidence>
<comment type="caution">
    <text evidence="4">The sequence shown here is derived from an EMBL/GenBank/DDBJ whole genome shotgun (WGS) entry which is preliminary data.</text>
</comment>
<evidence type="ECO:0000313" key="4">
    <source>
        <dbReference type="EMBL" id="MBM7622397.1"/>
    </source>
</evidence>
<dbReference type="PROSITE" id="PS51201">
    <property type="entry name" value="RCK_N"/>
    <property type="match status" value="1"/>
</dbReference>
<dbReference type="Pfam" id="PF07885">
    <property type="entry name" value="Ion_trans_2"/>
    <property type="match status" value="1"/>
</dbReference>
<proteinExistence type="predicted"/>
<dbReference type="Proteomes" id="UP000737402">
    <property type="component" value="Unassembled WGS sequence"/>
</dbReference>
<comment type="subcellular location">
    <subcellularLocation>
        <location evidence="1">Cell membrane</location>
        <topology evidence="1">Multi-pass membrane protein</topology>
    </subcellularLocation>
</comment>